<evidence type="ECO:0000256" key="9">
    <source>
        <dbReference type="ARBA" id="ARBA00022723"/>
    </source>
</evidence>
<keyword evidence="9 25" id="KW-0479">Metal-binding</keyword>
<feature type="active site" evidence="23">
    <location>
        <position position="17"/>
    </location>
</feature>
<proteinExistence type="inferred from homology"/>
<dbReference type="InterPro" id="IPR016185">
    <property type="entry name" value="PreATP-grasp_dom_sf"/>
</dbReference>
<evidence type="ECO:0000256" key="8">
    <source>
        <dbReference type="ARBA" id="ARBA00022598"/>
    </source>
</evidence>
<dbReference type="SUPFAM" id="SSF52440">
    <property type="entry name" value="PreATP-grasp domain"/>
    <property type="match status" value="1"/>
</dbReference>
<dbReference type="PANTHER" id="PTHR23132">
    <property type="entry name" value="D-ALANINE--D-ALANINE LIGASE"/>
    <property type="match status" value="1"/>
</dbReference>
<dbReference type="GO" id="GO:0008360">
    <property type="term" value="P:regulation of cell shape"/>
    <property type="evidence" value="ECO:0007669"/>
    <property type="project" value="UniProtKB-KW"/>
</dbReference>
<protein>
    <recommendedName>
        <fullName evidence="19 22">D-alanine--D-alanine ligase</fullName>
        <ecNumber evidence="6 22">6.3.2.4</ecNumber>
    </recommendedName>
    <alternativeName>
        <fullName evidence="21 22">D-Ala-D-Ala ligase</fullName>
    </alternativeName>
    <alternativeName>
        <fullName evidence="20 22">D-alanylalanine synthetase</fullName>
    </alternativeName>
</protein>
<comment type="cofactor">
    <cofactor evidence="1">
        <name>Mn(2+)</name>
        <dbReference type="ChEBI" id="CHEBI:29035"/>
    </cofactor>
</comment>
<dbReference type="GO" id="GO:0046872">
    <property type="term" value="F:metal ion binding"/>
    <property type="evidence" value="ECO:0007669"/>
    <property type="project" value="UniProtKB-KW"/>
</dbReference>
<feature type="binding site" evidence="25">
    <location>
        <position position="317"/>
    </location>
    <ligand>
        <name>Mg(2+)</name>
        <dbReference type="ChEBI" id="CHEBI:18420"/>
        <label>1</label>
    </ligand>
</feature>
<evidence type="ECO:0000256" key="13">
    <source>
        <dbReference type="ARBA" id="ARBA00022960"/>
    </source>
</evidence>
<dbReference type="NCBIfam" id="NF002528">
    <property type="entry name" value="PRK01966.1-4"/>
    <property type="match status" value="1"/>
</dbReference>
<comment type="cofactor">
    <cofactor evidence="25">
        <name>Mg(2+)</name>
        <dbReference type="ChEBI" id="CHEBI:18420"/>
    </cofactor>
    <cofactor evidence="25">
        <name>Mn(2+)</name>
        <dbReference type="ChEBI" id="CHEBI:29035"/>
    </cofactor>
    <text evidence="25">Binds 2 magnesium or manganese ions per subunit.</text>
</comment>
<dbReference type="GO" id="GO:0071555">
    <property type="term" value="P:cell wall organization"/>
    <property type="evidence" value="ECO:0007669"/>
    <property type="project" value="UniProtKB-KW"/>
</dbReference>
<keyword evidence="16 22" id="KW-0961">Cell wall biogenesis/degradation</keyword>
<keyword evidence="7 22" id="KW-0963">Cytoplasm</keyword>
<accession>A0A9X7W435</accession>
<keyword evidence="13 22" id="KW-0133">Cell shape</keyword>
<feature type="binding site" evidence="25">
    <location>
        <position position="331"/>
    </location>
    <ligand>
        <name>Mg(2+)</name>
        <dbReference type="ChEBI" id="CHEBI:18420"/>
        <label>1</label>
    </ligand>
</feature>
<evidence type="ECO:0000256" key="5">
    <source>
        <dbReference type="ARBA" id="ARBA00010871"/>
    </source>
</evidence>
<evidence type="ECO:0000256" key="21">
    <source>
        <dbReference type="ARBA" id="ARBA00077154"/>
    </source>
</evidence>
<dbReference type="GO" id="GO:0009252">
    <property type="term" value="P:peptidoglycan biosynthetic process"/>
    <property type="evidence" value="ECO:0007669"/>
    <property type="project" value="UniProtKB-UniRule"/>
</dbReference>
<comment type="subcellular location">
    <subcellularLocation>
        <location evidence="3 22">Cytoplasm</location>
    </subcellularLocation>
</comment>
<dbReference type="InterPro" id="IPR011761">
    <property type="entry name" value="ATP-grasp"/>
</dbReference>
<dbReference type="GO" id="GO:0005524">
    <property type="term" value="F:ATP binding"/>
    <property type="evidence" value="ECO:0007669"/>
    <property type="project" value="UniProtKB-UniRule"/>
</dbReference>
<feature type="binding site" evidence="24">
    <location>
        <position position="154"/>
    </location>
    <ligand>
        <name>ATP</name>
        <dbReference type="ChEBI" id="CHEBI:30616"/>
    </ligand>
</feature>
<comment type="pathway">
    <text evidence="18">Glycan biosynthesis.</text>
</comment>
<dbReference type="GO" id="GO:0008716">
    <property type="term" value="F:D-alanine-D-alanine ligase activity"/>
    <property type="evidence" value="ECO:0007669"/>
    <property type="project" value="UniProtKB-UniRule"/>
</dbReference>
<evidence type="ECO:0000256" key="12">
    <source>
        <dbReference type="ARBA" id="ARBA00022842"/>
    </source>
</evidence>
<evidence type="ECO:0000259" key="27">
    <source>
        <dbReference type="PROSITE" id="PS50975"/>
    </source>
</evidence>
<dbReference type="FunFam" id="3.30.470.20:FF:000008">
    <property type="entry name" value="D-alanine--D-alanine ligase"/>
    <property type="match status" value="1"/>
</dbReference>
<dbReference type="KEGG" id="afx:JZ786_18530"/>
<evidence type="ECO:0000256" key="18">
    <source>
        <dbReference type="ARBA" id="ARBA00060592"/>
    </source>
</evidence>
<feature type="binding site" evidence="25">
    <location>
        <position position="331"/>
    </location>
    <ligand>
        <name>Mg(2+)</name>
        <dbReference type="ChEBI" id="CHEBI:18420"/>
        <label>2</label>
    </ligand>
</feature>
<dbReference type="Proteomes" id="UP000663505">
    <property type="component" value="Chromosome"/>
</dbReference>
<evidence type="ECO:0000256" key="24">
    <source>
        <dbReference type="PIRSR" id="PIRSR039102-2"/>
    </source>
</evidence>
<keyword evidence="8 22" id="KW-0436">Ligase</keyword>
<dbReference type="EC" id="6.3.2.4" evidence="6 22"/>
<dbReference type="PANTHER" id="PTHR23132:SF25">
    <property type="entry name" value="D-ALANINE--D-ALANINE LIGASE A"/>
    <property type="match status" value="1"/>
</dbReference>
<dbReference type="InterPro" id="IPR011127">
    <property type="entry name" value="Dala_Dala_lig_N"/>
</dbReference>
<dbReference type="SUPFAM" id="SSF56059">
    <property type="entry name" value="Glutathione synthetase ATP-binding domain-like"/>
    <property type="match status" value="1"/>
</dbReference>
<evidence type="ECO:0000256" key="14">
    <source>
        <dbReference type="ARBA" id="ARBA00022984"/>
    </source>
</evidence>
<dbReference type="GO" id="GO:0005829">
    <property type="term" value="C:cytosol"/>
    <property type="evidence" value="ECO:0007669"/>
    <property type="project" value="TreeGrafter"/>
</dbReference>
<dbReference type="HAMAP" id="MF_00047">
    <property type="entry name" value="Dala_Dala_lig"/>
    <property type="match status" value="1"/>
</dbReference>
<dbReference type="InterPro" id="IPR005905">
    <property type="entry name" value="D_ala_D_ala"/>
</dbReference>
<organism evidence="28 29">
    <name type="scientific">Alicyclobacillus mengziensis</name>
    <dbReference type="NCBI Taxonomy" id="2931921"/>
    <lineage>
        <taxon>Bacteria</taxon>
        <taxon>Bacillati</taxon>
        <taxon>Bacillota</taxon>
        <taxon>Bacilli</taxon>
        <taxon>Bacillales</taxon>
        <taxon>Alicyclobacillaceae</taxon>
        <taxon>Alicyclobacillus</taxon>
    </lineage>
</organism>
<comment type="function">
    <text evidence="2 22">Cell wall formation.</text>
</comment>
<comment type="catalytic activity">
    <reaction evidence="17 22">
        <text>2 D-alanine + ATP = D-alanyl-D-alanine + ADP + phosphate + H(+)</text>
        <dbReference type="Rhea" id="RHEA:11224"/>
        <dbReference type="ChEBI" id="CHEBI:15378"/>
        <dbReference type="ChEBI" id="CHEBI:30616"/>
        <dbReference type="ChEBI" id="CHEBI:43474"/>
        <dbReference type="ChEBI" id="CHEBI:57416"/>
        <dbReference type="ChEBI" id="CHEBI:57822"/>
        <dbReference type="ChEBI" id="CHEBI:456216"/>
        <dbReference type="EC" id="6.3.2.4"/>
    </reaction>
</comment>
<dbReference type="NCBIfam" id="TIGR01205">
    <property type="entry name" value="D_ala_D_alaTIGR"/>
    <property type="match status" value="1"/>
</dbReference>
<gene>
    <name evidence="22" type="primary">ddl</name>
    <name evidence="28" type="ORF">JZ786_18530</name>
</gene>
<name>A0A9X7W435_9BACL</name>
<dbReference type="Pfam" id="PF01820">
    <property type="entry name" value="Dala_Dala_lig_N"/>
    <property type="match status" value="1"/>
</dbReference>
<dbReference type="PROSITE" id="PS50975">
    <property type="entry name" value="ATP_GRASP"/>
    <property type="match status" value="1"/>
</dbReference>
<keyword evidence="10 24" id="KW-0547">Nucleotide-binding</keyword>
<dbReference type="Gene3D" id="3.30.470.20">
    <property type="entry name" value="ATP-grasp fold, B domain"/>
    <property type="match status" value="1"/>
</dbReference>
<evidence type="ECO:0000256" key="11">
    <source>
        <dbReference type="ARBA" id="ARBA00022840"/>
    </source>
</evidence>
<comment type="similarity">
    <text evidence="5 22">Belongs to the D-alanine--D-alanine ligase family.</text>
</comment>
<sequence>MVTRIRVGVVFGGKSGEHEVSIESAKSVIEALDRNKYDVMPIAIDKQGRWSAGERARRVLEGGWATLQAPRTNGNVVTEGNTGDDVFAGSVPEQGLQTGQPSVIPEHVMESIDVLFPVLHGSYGEDGTVQGMFELLNVPYVGAGVAASSVGMDKVLMKRMFAAVGLPQVDYVYCTRNEWETDPSMVTKNVETRLGYPCFVKPANLGSSVGISKVKSQAELRNAIDLAAKYDRKIIIEQGLNVREVEVAVLGNDAPKASVPGEVIPSNEFYDYRAKYLDGESTLMIPAPISDELTEEIRRLAIQAYKAIDCSGLARVDFFVEKDTQRVLINEINTMPGFTKFSMYPKLWEATGVAYSELIGKLLAYAIERAEERRRSQIEFDV</sequence>
<feature type="binding site" evidence="24">
    <location>
        <begin position="199"/>
        <end position="201"/>
    </location>
    <ligand>
        <name>ATP</name>
        <dbReference type="ChEBI" id="CHEBI:30616"/>
    </ligand>
</feature>
<evidence type="ECO:0000256" key="23">
    <source>
        <dbReference type="PIRSR" id="PIRSR039102-1"/>
    </source>
</evidence>
<dbReference type="PIRSF" id="PIRSF039102">
    <property type="entry name" value="Ddl/VanB"/>
    <property type="match status" value="1"/>
</dbReference>
<feature type="binding site" evidence="24">
    <location>
        <begin position="237"/>
        <end position="244"/>
    </location>
    <ligand>
        <name>ATP</name>
        <dbReference type="ChEBI" id="CHEBI:30616"/>
    </ligand>
</feature>
<feature type="binding site" evidence="24">
    <location>
        <begin position="330"/>
        <end position="331"/>
    </location>
    <ligand>
        <name>ATP</name>
        <dbReference type="ChEBI" id="CHEBI:30616"/>
    </ligand>
</feature>
<evidence type="ECO:0000256" key="1">
    <source>
        <dbReference type="ARBA" id="ARBA00001936"/>
    </source>
</evidence>
<keyword evidence="11 26" id="KW-0067">ATP-binding</keyword>
<reference evidence="28 29" key="1">
    <citation type="submission" date="2021-02" db="EMBL/GenBank/DDBJ databases">
        <title>Alicyclobacillus curvatus sp. nov. and Alicyclobacillus mengziensis sp. nov., two acidophilic bacteria isolated from acid mine drainage.</title>
        <authorList>
            <person name="Huang Y."/>
        </authorList>
    </citation>
    <scope>NUCLEOTIDE SEQUENCE [LARGE SCALE GENOMIC DNA]</scope>
    <source>
        <strain evidence="28 29">S30H14</strain>
    </source>
</reference>
<evidence type="ECO:0000256" key="3">
    <source>
        <dbReference type="ARBA" id="ARBA00004496"/>
    </source>
</evidence>
<dbReference type="NCBIfam" id="NF002378">
    <property type="entry name" value="PRK01372.1"/>
    <property type="match status" value="1"/>
</dbReference>
<evidence type="ECO:0000256" key="15">
    <source>
        <dbReference type="ARBA" id="ARBA00023211"/>
    </source>
</evidence>
<dbReference type="Gene3D" id="3.40.50.20">
    <property type="match status" value="1"/>
</dbReference>
<evidence type="ECO:0000256" key="2">
    <source>
        <dbReference type="ARBA" id="ARBA00003921"/>
    </source>
</evidence>
<evidence type="ECO:0000313" key="29">
    <source>
        <dbReference type="Proteomes" id="UP000663505"/>
    </source>
</evidence>
<dbReference type="Gene3D" id="3.30.1490.20">
    <property type="entry name" value="ATP-grasp fold, A domain"/>
    <property type="match status" value="1"/>
</dbReference>
<feature type="active site" evidence="23">
    <location>
        <position position="207"/>
    </location>
</feature>
<evidence type="ECO:0000256" key="16">
    <source>
        <dbReference type="ARBA" id="ARBA00023316"/>
    </source>
</evidence>
<evidence type="ECO:0000256" key="22">
    <source>
        <dbReference type="HAMAP-Rule" id="MF_00047"/>
    </source>
</evidence>
<dbReference type="InterPro" id="IPR011095">
    <property type="entry name" value="Dala_Dala_lig_C"/>
</dbReference>
<dbReference type="AlphaFoldDB" id="A0A9X7W435"/>
<dbReference type="Pfam" id="PF07478">
    <property type="entry name" value="Dala_Dala_lig_C"/>
    <property type="match status" value="1"/>
</dbReference>
<evidence type="ECO:0000256" key="17">
    <source>
        <dbReference type="ARBA" id="ARBA00047614"/>
    </source>
</evidence>
<dbReference type="InterPro" id="IPR013815">
    <property type="entry name" value="ATP_grasp_subdomain_1"/>
</dbReference>
<dbReference type="PROSITE" id="PS00844">
    <property type="entry name" value="DALA_DALA_LIGASE_2"/>
    <property type="match status" value="1"/>
</dbReference>
<dbReference type="NCBIfam" id="NF002526">
    <property type="entry name" value="PRK01966.1-2"/>
    <property type="match status" value="1"/>
</dbReference>
<comment type="pathway">
    <text evidence="4 22">Cell wall biogenesis; peptidoglycan biosynthesis.</text>
</comment>
<evidence type="ECO:0000313" key="28">
    <source>
        <dbReference type="EMBL" id="QSO49980.1"/>
    </source>
</evidence>
<evidence type="ECO:0000256" key="10">
    <source>
        <dbReference type="ARBA" id="ARBA00022741"/>
    </source>
</evidence>
<dbReference type="InterPro" id="IPR000291">
    <property type="entry name" value="D-Ala_lig_Van_CS"/>
</dbReference>
<evidence type="ECO:0000256" key="26">
    <source>
        <dbReference type="PROSITE-ProRule" id="PRU00409"/>
    </source>
</evidence>
<evidence type="ECO:0000256" key="4">
    <source>
        <dbReference type="ARBA" id="ARBA00004752"/>
    </source>
</evidence>
<keyword evidence="29" id="KW-1185">Reference proteome</keyword>
<evidence type="ECO:0000256" key="7">
    <source>
        <dbReference type="ARBA" id="ARBA00022490"/>
    </source>
</evidence>
<feature type="binding site" evidence="25">
    <location>
        <position position="333"/>
    </location>
    <ligand>
        <name>Mg(2+)</name>
        <dbReference type="ChEBI" id="CHEBI:18420"/>
        <label>2</label>
    </ligand>
</feature>
<feature type="binding site" evidence="24">
    <location>
        <begin position="207"/>
        <end position="208"/>
    </location>
    <ligand>
        <name>ATP</name>
        <dbReference type="ChEBI" id="CHEBI:30616"/>
    </ligand>
</feature>
<dbReference type="FunFam" id="3.30.1490.20:FF:000007">
    <property type="entry name" value="D-alanine--D-alanine ligase"/>
    <property type="match status" value="1"/>
</dbReference>
<keyword evidence="14 22" id="KW-0573">Peptidoglycan synthesis</keyword>
<evidence type="ECO:0000256" key="6">
    <source>
        <dbReference type="ARBA" id="ARBA00012216"/>
    </source>
</evidence>
<dbReference type="PROSITE" id="PS00843">
    <property type="entry name" value="DALA_DALA_LIGASE_1"/>
    <property type="match status" value="1"/>
</dbReference>
<evidence type="ECO:0000256" key="25">
    <source>
        <dbReference type="PIRSR" id="PIRSR039102-3"/>
    </source>
</evidence>
<keyword evidence="15 25" id="KW-0464">Manganese</keyword>
<keyword evidence="12 25" id="KW-0460">Magnesium</keyword>
<evidence type="ECO:0000256" key="20">
    <source>
        <dbReference type="ARBA" id="ARBA00076288"/>
    </source>
</evidence>
<dbReference type="EMBL" id="CP071182">
    <property type="protein sequence ID" value="QSO49980.1"/>
    <property type="molecule type" value="Genomic_DNA"/>
</dbReference>
<feature type="domain" description="ATP-grasp" evidence="27">
    <location>
        <begin position="158"/>
        <end position="364"/>
    </location>
</feature>
<evidence type="ECO:0000256" key="19">
    <source>
        <dbReference type="ARBA" id="ARBA00068427"/>
    </source>
</evidence>
<feature type="active site" evidence="23">
    <location>
        <position position="342"/>
    </location>
</feature>